<comment type="caution">
    <text evidence="1">The sequence shown here is derived from an EMBL/GenBank/DDBJ whole genome shotgun (WGS) entry which is preliminary data.</text>
</comment>
<dbReference type="EMBL" id="LPVJ01000009">
    <property type="protein sequence ID" value="KUO96906.1"/>
    <property type="molecule type" value="Genomic_DNA"/>
</dbReference>
<gene>
    <name evidence="1" type="ORF">ATW55_08915</name>
</gene>
<dbReference type="RefSeq" id="WP_067713022.1">
    <property type="nucleotide sequence ID" value="NZ_LPVJ01000009.1"/>
</dbReference>
<evidence type="ECO:0000313" key="2">
    <source>
        <dbReference type="Proteomes" id="UP000053557"/>
    </source>
</evidence>
<evidence type="ECO:0000313" key="1">
    <source>
        <dbReference type="EMBL" id="KUO96906.1"/>
    </source>
</evidence>
<accession>A0A117SYG5</accession>
<dbReference type="AlphaFoldDB" id="A0A117SYG5"/>
<name>A0A117SYG5_9BACL</name>
<dbReference type="Proteomes" id="UP000053557">
    <property type="component" value="Unassembled WGS sequence"/>
</dbReference>
<protein>
    <submittedName>
        <fullName evidence="1">Uncharacterized protein</fullName>
    </submittedName>
</protein>
<keyword evidence="2" id="KW-1185">Reference proteome</keyword>
<proteinExistence type="predicted"/>
<sequence>MRKSANKNHVPFCLYLIWVEPAGDFFFTPEGICMIDEERHYHIYSEAARHNVLRAAALKHSIEDLLNGVEFRGSTYRFEDLAPLRESLSLRDPSIEATLRALYETHPQRFQFLNSLVRM</sequence>
<reference evidence="1 2" key="1">
    <citation type="submission" date="2015-12" db="EMBL/GenBank/DDBJ databases">
        <title>Draft genome sequence of Acidibacillus ferrooxidans ITV001, isolated from a chalcopyrite acid mine drainage site in Brazil.</title>
        <authorList>
            <person name="Dall'Agnol H."/>
            <person name="Nancucheo I."/>
            <person name="Johnson B."/>
            <person name="Oliveira R."/>
            <person name="Leite L."/>
            <person name="Pylro V."/>
            <person name="Nunes G.L."/>
            <person name="Tzotzos G."/>
            <person name="Fernandes G.R."/>
            <person name="Dutra J."/>
            <person name="Orellana S.C."/>
            <person name="Oliveira G."/>
        </authorList>
    </citation>
    <scope>NUCLEOTIDE SEQUENCE [LARGE SCALE GENOMIC DNA]</scope>
    <source>
        <strain evidence="2">ITV01</strain>
    </source>
</reference>
<organism evidence="1 2">
    <name type="scientific">Ferroacidibacillus organovorans</name>
    <dbReference type="NCBI Taxonomy" id="1765683"/>
    <lineage>
        <taxon>Bacteria</taxon>
        <taxon>Bacillati</taxon>
        <taxon>Bacillota</taxon>
        <taxon>Bacilli</taxon>
        <taxon>Bacillales</taxon>
        <taxon>Alicyclobacillaceae</taxon>
        <taxon>Ferroacidibacillus</taxon>
    </lineage>
</organism>
<dbReference type="OrthoDB" id="2376133at2"/>